<evidence type="ECO:0000256" key="1">
    <source>
        <dbReference type="ARBA" id="ARBA00022603"/>
    </source>
</evidence>
<reference evidence="4 5" key="1">
    <citation type="submission" date="2023-03" db="EMBL/GenBank/DDBJ databases">
        <title>Genome sequencing of Aquirufa.</title>
        <authorList>
            <person name="Pitt A."/>
            <person name="Hahn M.W."/>
        </authorList>
    </citation>
    <scope>NUCLEOTIDE SEQUENCE [LARGE SCALE GENOMIC DNA]</scope>
    <source>
        <strain evidence="4 5">WAEICH-18A</strain>
    </source>
</reference>
<dbReference type="Proteomes" id="UP001321344">
    <property type="component" value="Unassembled WGS sequence"/>
</dbReference>
<dbReference type="SUPFAM" id="SSF110849">
    <property type="entry name" value="ParB/Sulfiredoxin"/>
    <property type="match status" value="1"/>
</dbReference>
<keyword evidence="5" id="KW-1185">Reference proteome</keyword>
<keyword evidence="2" id="KW-0808">Transferase</keyword>
<evidence type="ECO:0000259" key="3">
    <source>
        <dbReference type="SMART" id="SM00470"/>
    </source>
</evidence>
<dbReference type="Pfam" id="PF01555">
    <property type="entry name" value="N6_N4_Mtase"/>
    <property type="match status" value="1"/>
</dbReference>
<gene>
    <name evidence="4" type="ORF">PQG43_05480</name>
</gene>
<dbReference type="SUPFAM" id="SSF53335">
    <property type="entry name" value="S-adenosyl-L-methionine-dependent methyltransferases"/>
    <property type="match status" value="1"/>
</dbReference>
<dbReference type="InterPro" id="IPR002941">
    <property type="entry name" value="DNA_methylase_N4/N6"/>
</dbReference>
<accession>A0ABT6BIL7</accession>
<organism evidence="4 5">
    <name type="scientific">Aquirufa aurantiipilula</name>
    <dbReference type="NCBI Taxonomy" id="2696561"/>
    <lineage>
        <taxon>Bacteria</taxon>
        <taxon>Pseudomonadati</taxon>
        <taxon>Bacteroidota</taxon>
        <taxon>Cytophagia</taxon>
        <taxon>Cytophagales</taxon>
        <taxon>Flectobacillaceae</taxon>
        <taxon>Aquirufa</taxon>
    </lineage>
</organism>
<dbReference type="Pfam" id="PF02195">
    <property type="entry name" value="ParB_N"/>
    <property type="match status" value="1"/>
</dbReference>
<dbReference type="GO" id="GO:0008168">
    <property type="term" value="F:methyltransferase activity"/>
    <property type="evidence" value="ECO:0007669"/>
    <property type="project" value="UniProtKB-KW"/>
</dbReference>
<dbReference type="GO" id="GO:0032259">
    <property type="term" value="P:methylation"/>
    <property type="evidence" value="ECO:0007669"/>
    <property type="project" value="UniProtKB-KW"/>
</dbReference>
<proteinExistence type="predicted"/>
<evidence type="ECO:0000313" key="4">
    <source>
        <dbReference type="EMBL" id="MDF5690305.1"/>
    </source>
</evidence>
<keyword evidence="1 4" id="KW-0489">Methyltransferase</keyword>
<dbReference type="Gene3D" id="3.90.1530.10">
    <property type="entry name" value="Conserved hypothetical protein from pyrococcus furiosus pfu- 392566-001, ParB domain"/>
    <property type="match status" value="1"/>
</dbReference>
<dbReference type="Gene3D" id="3.40.50.150">
    <property type="entry name" value="Vaccinia Virus protein VP39"/>
    <property type="match status" value="1"/>
</dbReference>
<dbReference type="RefSeq" id="WP_275612537.1">
    <property type="nucleotide sequence ID" value="NZ_JARJOW010000003.1"/>
</dbReference>
<protein>
    <submittedName>
        <fullName evidence="4">DNA methyltransferase</fullName>
    </submittedName>
</protein>
<comment type="caution">
    <text evidence="4">The sequence shown here is derived from an EMBL/GenBank/DDBJ whole genome shotgun (WGS) entry which is preliminary data.</text>
</comment>
<dbReference type="InterPro" id="IPR003115">
    <property type="entry name" value="ParB_N"/>
</dbReference>
<evidence type="ECO:0000313" key="5">
    <source>
        <dbReference type="Proteomes" id="UP001321344"/>
    </source>
</evidence>
<dbReference type="SMART" id="SM00470">
    <property type="entry name" value="ParB"/>
    <property type="match status" value="1"/>
</dbReference>
<dbReference type="InterPro" id="IPR036086">
    <property type="entry name" value="ParB/Sulfiredoxin_sf"/>
</dbReference>
<evidence type="ECO:0000256" key="2">
    <source>
        <dbReference type="ARBA" id="ARBA00022679"/>
    </source>
</evidence>
<sequence>MFKSNPQEIDIPIKDVEIHSKVINTLKEKNTENLERTMKMVGQLTPVFGNLVDGKFFITDGCARYKAAQNIGLKTIRCIPINIPDEEIIKMRMISNQRVKRSYIEMASCAEHILQTIGSTQGKKKEEWLGMDNLESDDNYGLAGKDRFELASILLDLPIKSSTLRKLMAVYWHNQIDNSLGLMDGIDSNLYSIDQAYRLIKKDEKIQEKNAFKEWRNNEISNQAVWSKVFHQSSDNLSNLKKYRPNFAMFSPTYWTMKDYRNQGEMKFGQEPTLEEYLNNCKKFILSLIEIMDENGVIVIVIGESFSGGYKSILAKYEMMLIDTGLELLGVCEWVKSNPSPVVVENFYRPANEKIFVCKMKGANVVFNPKMKMTKEGKKMVKKSHKSKDGSNRFFVQDEETVISNIITTPVFNNSEYKKYDPNFTHDAPCPMEIYDILTQSYTLPGMTCIDIHCGAGQGLEIFAKWGCNSVGVDIDIESVEFCRKRMDMVLGSENSEELAIAA</sequence>
<dbReference type="InterPro" id="IPR029063">
    <property type="entry name" value="SAM-dependent_MTases_sf"/>
</dbReference>
<name>A0ABT6BIL7_9BACT</name>
<dbReference type="EMBL" id="JARJOW010000003">
    <property type="protein sequence ID" value="MDF5690305.1"/>
    <property type="molecule type" value="Genomic_DNA"/>
</dbReference>
<feature type="domain" description="ParB-like N-terminal" evidence="3">
    <location>
        <begin position="9"/>
        <end position="97"/>
    </location>
</feature>